<keyword evidence="9 11" id="KW-0414">Isoprene biosynthesis</keyword>
<comment type="subunit">
    <text evidence="3 11">Homodimer.</text>
</comment>
<feature type="binding site" evidence="11">
    <location>
        <position position="179"/>
    </location>
    <ligand>
        <name>Mg(2+)</name>
        <dbReference type="ChEBI" id="CHEBI:18420"/>
    </ligand>
</feature>
<evidence type="ECO:0000256" key="3">
    <source>
        <dbReference type="ARBA" id="ARBA00011738"/>
    </source>
</evidence>
<dbReference type="FunFam" id="3.40.50.920:FF:000002">
    <property type="entry name" value="1-deoxy-D-xylulose-5-phosphate synthase"/>
    <property type="match status" value="1"/>
</dbReference>
<feature type="binding site" evidence="11">
    <location>
        <position position="179"/>
    </location>
    <ligand>
        <name>thiamine diphosphate</name>
        <dbReference type="ChEBI" id="CHEBI:58937"/>
    </ligand>
</feature>
<dbReference type="InterPro" id="IPR020826">
    <property type="entry name" value="Transketolase_BS"/>
</dbReference>
<dbReference type="InterPro" id="IPR005477">
    <property type="entry name" value="Dxylulose-5-P_synthase"/>
</dbReference>
<name>A0A8J7W9X2_9RHOB</name>
<dbReference type="SUPFAM" id="SSF52922">
    <property type="entry name" value="TK C-terminal domain-like"/>
    <property type="match status" value="1"/>
</dbReference>
<feature type="binding site" evidence="11">
    <location>
        <position position="371"/>
    </location>
    <ligand>
        <name>thiamine diphosphate</name>
        <dbReference type="ChEBI" id="CHEBI:58937"/>
    </ligand>
</feature>
<dbReference type="RefSeq" id="WP_212535574.1">
    <property type="nucleotide sequence ID" value="NZ_JAGTUU010000002.1"/>
</dbReference>
<dbReference type="InterPro" id="IPR000399">
    <property type="entry name" value="TPP-bd_CS"/>
</dbReference>
<comment type="caution">
    <text evidence="13">The sequence shown here is derived from an EMBL/GenBank/DDBJ whole genome shotgun (WGS) entry which is preliminary data.</text>
</comment>
<dbReference type="EMBL" id="JAGTUU010000002">
    <property type="protein sequence ID" value="MBS0123605.1"/>
    <property type="molecule type" value="Genomic_DNA"/>
</dbReference>
<dbReference type="Proteomes" id="UP000681356">
    <property type="component" value="Unassembled WGS sequence"/>
</dbReference>
<dbReference type="NCBIfam" id="TIGR00204">
    <property type="entry name" value="dxs"/>
    <property type="match status" value="1"/>
</dbReference>
<dbReference type="InterPro" id="IPR033248">
    <property type="entry name" value="Transketolase_C"/>
</dbReference>
<evidence type="ECO:0000256" key="8">
    <source>
        <dbReference type="ARBA" id="ARBA00023052"/>
    </source>
</evidence>
<evidence type="ECO:0000256" key="7">
    <source>
        <dbReference type="ARBA" id="ARBA00022977"/>
    </source>
</evidence>
<comment type="cofactor">
    <cofactor evidence="11">
        <name>thiamine diphosphate</name>
        <dbReference type="ChEBI" id="CHEBI:58937"/>
    </cofactor>
    <text evidence="11">Binds 1 thiamine pyrophosphate per subunit.</text>
</comment>
<dbReference type="Pfam" id="PF13292">
    <property type="entry name" value="DXP_synthase_N"/>
    <property type="match status" value="1"/>
</dbReference>
<dbReference type="Gene3D" id="3.40.50.920">
    <property type="match status" value="1"/>
</dbReference>
<keyword evidence="5 11" id="KW-0479">Metal-binding</keyword>
<comment type="catalytic activity">
    <reaction evidence="11">
        <text>D-glyceraldehyde 3-phosphate + pyruvate + H(+) = 1-deoxy-D-xylulose 5-phosphate + CO2</text>
        <dbReference type="Rhea" id="RHEA:12605"/>
        <dbReference type="ChEBI" id="CHEBI:15361"/>
        <dbReference type="ChEBI" id="CHEBI:15378"/>
        <dbReference type="ChEBI" id="CHEBI:16526"/>
        <dbReference type="ChEBI" id="CHEBI:57792"/>
        <dbReference type="ChEBI" id="CHEBI:59776"/>
        <dbReference type="EC" id="2.2.1.7"/>
    </reaction>
</comment>
<evidence type="ECO:0000256" key="10">
    <source>
        <dbReference type="ARBA" id="ARBA00055605"/>
    </source>
</evidence>
<evidence type="ECO:0000256" key="1">
    <source>
        <dbReference type="ARBA" id="ARBA00004980"/>
    </source>
</evidence>
<dbReference type="GO" id="GO:0009228">
    <property type="term" value="P:thiamine biosynthetic process"/>
    <property type="evidence" value="ECO:0007669"/>
    <property type="project" value="UniProtKB-UniRule"/>
</dbReference>
<dbReference type="CDD" id="cd02007">
    <property type="entry name" value="TPP_DXS"/>
    <property type="match status" value="1"/>
</dbReference>
<keyword evidence="4 11" id="KW-0808">Transferase</keyword>
<feature type="binding site" evidence="11">
    <location>
        <begin position="151"/>
        <end position="152"/>
    </location>
    <ligand>
        <name>thiamine diphosphate</name>
        <dbReference type="ChEBI" id="CHEBI:58937"/>
    </ligand>
</feature>
<dbReference type="PANTHER" id="PTHR43322">
    <property type="entry name" value="1-D-DEOXYXYLULOSE 5-PHOSPHATE SYNTHASE-RELATED"/>
    <property type="match status" value="1"/>
</dbReference>
<organism evidence="13 14">
    <name type="scientific">Thetidibacter halocola</name>
    <dbReference type="NCBI Taxonomy" id="2827239"/>
    <lineage>
        <taxon>Bacteria</taxon>
        <taxon>Pseudomonadati</taxon>
        <taxon>Pseudomonadota</taxon>
        <taxon>Alphaproteobacteria</taxon>
        <taxon>Rhodobacterales</taxon>
        <taxon>Roseobacteraceae</taxon>
        <taxon>Thetidibacter</taxon>
    </lineage>
</organism>
<feature type="domain" description="Transketolase-like pyrimidine-binding" evidence="12">
    <location>
        <begin position="320"/>
        <end position="485"/>
    </location>
</feature>
<accession>A0A8J7W9X2</accession>
<dbReference type="NCBIfam" id="NF003933">
    <property type="entry name" value="PRK05444.2-2"/>
    <property type="match status" value="1"/>
</dbReference>
<gene>
    <name evidence="11 13" type="primary">dxs</name>
    <name evidence="13" type="ORF">KB874_05610</name>
</gene>
<protein>
    <recommendedName>
        <fullName evidence="11">1-deoxy-D-xylulose-5-phosphate synthase</fullName>
        <ecNumber evidence="11">2.2.1.7</ecNumber>
    </recommendedName>
    <alternativeName>
        <fullName evidence="11">1-deoxyxylulose-5-phosphate synthase</fullName>
        <shortName evidence="11">DXP synthase</shortName>
        <shortName evidence="11">DXPS</shortName>
    </alternativeName>
</protein>
<keyword evidence="7 11" id="KW-0784">Thiamine biosynthesis</keyword>
<dbReference type="InterPro" id="IPR009014">
    <property type="entry name" value="Transketo_C/PFOR_II"/>
</dbReference>
<evidence type="ECO:0000256" key="4">
    <source>
        <dbReference type="ARBA" id="ARBA00022679"/>
    </source>
</evidence>
<keyword evidence="8 11" id="KW-0786">Thiamine pyrophosphate</keyword>
<evidence type="ECO:0000256" key="2">
    <source>
        <dbReference type="ARBA" id="ARBA00011081"/>
    </source>
</evidence>
<dbReference type="GO" id="GO:0030976">
    <property type="term" value="F:thiamine pyrophosphate binding"/>
    <property type="evidence" value="ECO:0007669"/>
    <property type="project" value="UniProtKB-UniRule"/>
</dbReference>
<comment type="pathway">
    <text evidence="1 11">Metabolic intermediate biosynthesis; 1-deoxy-D-xylulose 5-phosphate biosynthesis; 1-deoxy-D-xylulose 5-phosphate from D-glyceraldehyde 3-phosphate and pyruvate: step 1/1.</text>
</comment>
<evidence type="ECO:0000256" key="6">
    <source>
        <dbReference type="ARBA" id="ARBA00022842"/>
    </source>
</evidence>
<dbReference type="InterPro" id="IPR005475">
    <property type="entry name" value="Transketolase-like_Pyr-bd"/>
</dbReference>
<dbReference type="UniPathway" id="UPA00064">
    <property type="reaction ID" value="UER00091"/>
</dbReference>
<evidence type="ECO:0000259" key="12">
    <source>
        <dbReference type="SMART" id="SM00861"/>
    </source>
</evidence>
<dbReference type="InterPro" id="IPR029061">
    <property type="entry name" value="THDP-binding"/>
</dbReference>
<feature type="binding site" evidence="11">
    <location>
        <position position="289"/>
    </location>
    <ligand>
        <name>thiamine diphosphate</name>
        <dbReference type="ChEBI" id="CHEBI:58937"/>
    </ligand>
</feature>
<evidence type="ECO:0000313" key="13">
    <source>
        <dbReference type="EMBL" id="MBS0123605.1"/>
    </source>
</evidence>
<keyword evidence="6 11" id="KW-0460">Magnesium</keyword>
<dbReference type="CDD" id="cd07033">
    <property type="entry name" value="TPP_PYR_DXS_TK_like"/>
    <property type="match status" value="1"/>
</dbReference>
<reference evidence="13" key="1">
    <citation type="submission" date="2021-04" db="EMBL/GenBank/DDBJ databases">
        <authorList>
            <person name="Yoon J."/>
        </authorList>
    </citation>
    <scope>NUCLEOTIDE SEQUENCE</scope>
    <source>
        <strain evidence="13">KMU-90</strain>
    </source>
</reference>
<dbReference type="Pfam" id="PF02779">
    <property type="entry name" value="Transket_pyr"/>
    <property type="match status" value="1"/>
</dbReference>
<comment type="cofactor">
    <cofactor evidence="11">
        <name>Mg(2+)</name>
        <dbReference type="ChEBI" id="CHEBI:18420"/>
    </cofactor>
    <text evidence="11">Binds 1 Mg(2+) ion per subunit.</text>
</comment>
<dbReference type="SMART" id="SM00861">
    <property type="entry name" value="Transket_pyr"/>
    <property type="match status" value="1"/>
</dbReference>
<proteinExistence type="inferred from homology"/>
<dbReference type="InterPro" id="IPR049557">
    <property type="entry name" value="Transketolase_CS"/>
</dbReference>
<dbReference type="SUPFAM" id="SSF52518">
    <property type="entry name" value="Thiamin diphosphate-binding fold (THDP-binding)"/>
    <property type="match status" value="2"/>
</dbReference>
<evidence type="ECO:0000256" key="5">
    <source>
        <dbReference type="ARBA" id="ARBA00022723"/>
    </source>
</evidence>
<dbReference type="GO" id="GO:0016114">
    <property type="term" value="P:terpenoid biosynthetic process"/>
    <property type="evidence" value="ECO:0007669"/>
    <property type="project" value="UniProtKB-UniRule"/>
</dbReference>
<dbReference type="PROSITE" id="PS00187">
    <property type="entry name" value="TPP_ENZYMES"/>
    <property type="match status" value="1"/>
</dbReference>
<dbReference type="PANTHER" id="PTHR43322:SF5">
    <property type="entry name" value="1-DEOXY-D-XYLULOSE-5-PHOSPHATE SYNTHASE, CHLOROPLASTIC"/>
    <property type="match status" value="1"/>
</dbReference>
<comment type="function">
    <text evidence="10 11">Catalyzes the acyloin condensation reaction between C atoms 2 and 3 of pyruvate and glyceraldehyde 3-phosphate to yield 1-deoxy-D-xylulose-5-phosphate (DXP).</text>
</comment>
<dbReference type="PROSITE" id="PS00801">
    <property type="entry name" value="TRANSKETOLASE_1"/>
    <property type="match status" value="1"/>
</dbReference>
<dbReference type="HAMAP" id="MF_00315">
    <property type="entry name" value="DXP_synth"/>
    <property type="match status" value="1"/>
</dbReference>
<feature type="binding site" evidence="11">
    <location>
        <position position="78"/>
    </location>
    <ligand>
        <name>thiamine diphosphate</name>
        <dbReference type="ChEBI" id="CHEBI:58937"/>
    </ligand>
</feature>
<dbReference type="FunFam" id="3.40.50.970:FF:000005">
    <property type="entry name" value="1-deoxy-D-xylulose-5-phosphate synthase"/>
    <property type="match status" value="1"/>
</dbReference>
<evidence type="ECO:0000256" key="9">
    <source>
        <dbReference type="ARBA" id="ARBA00023229"/>
    </source>
</evidence>
<dbReference type="GO" id="GO:0000287">
    <property type="term" value="F:magnesium ion binding"/>
    <property type="evidence" value="ECO:0007669"/>
    <property type="project" value="UniProtKB-UniRule"/>
</dbReference>
<dbReference type="Gene3D" id="3.40.50.970">
    <property type="match status" value="2"/>
</dbReference>
<feature type="binding site" evidence="11">
    <location>
        <begin position="119"/>
        <end position="121"/>
    </location>
    <ligand>
        <name>thiamine diphosphate</name>
        <dbReference type="ChEBI" id="CHEBI:58937"/>
    </ligand>
</feature>
<dbReference type="Pfam" id="PF02780">
    <property type="entry name" value="Transketolase_C"/>
    <property type="match status" value="1"/>
</dbReference>
<dbReference type="GO" id="GO:0008661">
    <property type="term" value="F:1-deoxy-D-xylulose-5-phosphate synthase activity"/>
    <property type="evidence" value="ECO:0007669"/>
    <property type="project" value="UniProtKB-UniRule"/>
</dbReference>
<evidence type="ECO:0000313" key="14">
    <source>
        <dbReference type="Proteomes" id="UP000681356"/>
    </source>
</evidence>
<feature type="binding site" evidence="11">
    <location>
        <position position="150"/>
    </location>
    <ligand>
        <name>Mg(2+)</name>
        <dbReference type="ChEBI" id="CHEBI:18420"/>
    </ligand>
</feature>
<dbReference type="AlphaFoldDB" id="A0A8J7W9X2"/>
<keyword evidence="14" id="KW-1185">Reference proteome</keyword>
<sequence>MTRPNTPVLDRVAGPQDLRRMDDRTLTQLADEVRAEVISAVSETGGHLGSSLGVVELAVAIHAVFNTPMDKLVWDVGHQCYPHKILTGRRDRIRTLRQRNGLSGFTKRSESEYDPFGAAHSSTSISAALGFAVGRDMGRPTGDSIAVIGDGSISAGMAYEAMNNAGHEKRRLFVILNDNEMSIAPPVGAMSSYLSRLYANEPLAKMRSLAEGFEAALPAPMRDHAKRARQLVTGAMQGSGTLFEELGFEYIGPIDGHDMGQLLPVLRAARARATGPVLIHVCTVKGKGYAPAEGSADRGHGVAKFDPVTGQQAKSRPNAPSYTSVFGNALTDEASRDPNIVAVTAAMPNGTGVDIMGKRFPARVFDVGIAEQHGVTFAAGMAASGLKPFCAIYSTFLQRGYDQVVHDVALQGLPVRFAIDRAGLVGADGATHAGAFDVAYLANLPGFTVMAAADEAELVHMVATAAAHDAGPIAFRYPRGNGTGVLMPERGEVLQIGKGRVLQEGTDVAFLSFGAHLDEVQAAARMLEGEGVSVTIADARFAKPLDMDLIRRLAREHKALITVEQGAQGGFGAMVLHALAAEGAFDRGLAIRTMTLPDRFIDQASPDEMYADAGLSRLDILRVANQALGRDTKIVSLNRA</sequence>
<evidence type="ECO:0000256" key="11">
    <source>
        <dbReference type="HAMAP-Rule" id="MF_00315"/>
    </source>
</evidence>
<dbReference type="GO" id="GO:0019288">
    <property type="term" value="P:isopentenyl diphosphate biosynthetic process, methylerythritol 4-phosphate pathway"/>
    <property type="evidence" value="ECO:0007669"/>
    <property type="project" value="UniProtKB-ARBA"/>
</dbReference>
<comment type="similarity">
    <text evidence="2 11">Belongs to the transketolase family. DXPS subfamily.</text>
</comment>
<dbReference type="EC" id="2.2.1.7" evidence="11"/>
<dbReference type="PROSITE" id="PS00802">
    <property type="entry name" value="TRANSKETOLASE_2"/>
    <property type="match status" value="1"/>
</dbReference>